<protein>
    <submittedName>
        <fullName evidence="2">YrdB family protein</fullName>
    </submittedName>
</protein>
<accession>A0AAU7W0Q3</accession>
<dbReference type="EMBL" id="CP158357">
    <property type="protein sequence ID" value="XBX80037.1"/>
    <property type="molecule type" value="Genomic_DNA"/>
</dbReference>
<reference evidence="2" key="1">
    <citation type="submission" date="2024-06" db="EMBL/GenBank/DDBJ databases">
        <title>Draft genome sequence of Microbacterium sp. strain A8/3-1, isolated from Oxytropis tragacanthoides Fisch. ex DC. Root nodules in the Altai region of Russia.</title>
        <authorList>
            <person name="Sazanova A."/>
            <person name="Guro P."/>
            <person name="Kuznetsova I."/>
            <person name="Belimov A."/>
            <person name="Safronova V."/>
        </authorList>
    </citation>
    <scope>NUCLEOTIDE SEQUENCE</scope>
    <source>
        <strain evidence="2">A8/3-1</strain>
    </source>
</reference>
<name>A0AAU7W0Q3_9MICO</name>
<keyword evidence="1" id="KW-0812">Transmembrane</keyword>
<dbReference type="RefSeq" id="WP_282214157.1">
    <property type="nucleotide sequence ID" value="NZ_CP158357.1"/>
</dbReference>
<dbReference type="AlphaFoldDB" id="A0AAU7W0Q3"/>
<feature type="transmembrane region" description="Helical" evidence="1">
    <location>
        <begin position="21"/>
        <end position="40"/>
    </location>
</feature>
<keyword evidence="1" id="KW-1133">Transmembrane helix</keyword>
<evidence type="ECO:0000256" key="1">
    <source>
        <dbReference type="SAM" id="Phobius"/>
    </source>
</evidence>
<sequence length="123" mass="13067">MPQDSAPVPGVDRPVITALDIVRAVVLVVAVASLALWGFASWSLPWNVVAGVGAPIVVLLIWALFLSPRPVLRVHPFLRAAVELFIYVGVTIAWWSMGQALIGTAFALVAIVTGVLSGRRTLS</sequence>
<organism evidence="2">
    <name type="scientific">Microbacterium sp. A8/3-1</name>
    <dbReference type="NCBI Taxonomy" id="3160749"/>
    <lineage>
        <taxon>Bacteria</taxon>
        <taxon>Bacillati</taxon>
        <taxon>Actinomycetota</taxon>
        <taxon>Actinomycetes</taxon>
        <taxon>Micrococcales</taxon>
        <taxon>Microbacteriaceae</taxon>
        <taxon>Microbacterium</taxon>
    </lineage>
</organism>
<gene>
    <name evidence="2" type="ORF">ABS642_08105</name>
</gene>
<dbReference type="InterPro" id="IPR021214">
    <property type="entry name" value="DUF2568"/>
</dbReference>
<dbReference type="Pfam" id="PF10823">
    <property type="entry name" value="DUF2568"/>
    <property type="match status" value="1"/>
</dbReference>
<feature type="transmembrane region" description="Helical" evidence="1">
    <location>
        <begin position="101"/>
        <end position="118"/>
    </location>
</feature>
<feature type="transmembrane region" description="Helical" evidence="1">
    <location>
        <begin position="46"/>
        <end position="65"/>
    </location>
</feature>
<evidence type="ECO:0000313" key="2">
    <source>
        <dbReference type="EMBL" id="XBX80037.1"/>
    </source>
</evidence>
<keyword evidence="1" id="KW-0472">Membrane</keyword>
<proteinExistence type="predicted"/>